<organism evidence="3 4">
    <name type="scientific">Geodia barretti</name>
    <name type="common">Barrett's horny sponge</name>
    <dbReference type="NCBI Taxonomy" id="519541"/>
    <lineage>
        <taxon>Eukaryota</taxon>
        <taxon>Metazoa</taxon>
        <taxon>Porifera</taxon>
        <taxon>Demospongiae</taxon>
        <taxon>Heteroscleromorpha</taxon>
        <taxon>Tetractinellida</taxon>
        <taxon>Astrophorina</taxon>
        <taxon>Geodiidae</taxon>
        <taxon>Geodia</taxon>
    </lineage>
</organism>
<proteinExistence type="predicted"/>
<evidence type="ECO:0000313" key="4">
    <source>
        <dbReference type="Proteomes" id="UP001174909"/>
    </source>
</evidence>
<accession>A0AA35TMH7</accession>
<feature type="compositionally biased region" description="Low complexity" evidence="1">
    <location>
        <begin position="41"/>
        <end position="54"/>
    </location>
</feature>
<feature type="compositionally biased region" description="Gly residues" evidence="1">
    <location>
        <begin position="13"/>
        <end position="23"/>
    </location>
</feature>
<evidence type="ECO:0000259" key="2">
    <source>
        <dbReference type="SMART" id="SM01356"/>
    </source>
</evidence>
<dbReference type="EMBL" id="CASHTH010003884">
    <property type="protein sequence ID" value="CAI8050729.1"/>
    <property type="molecule type" value="Genomic_DNA"/>
</dbReference>
<dbReference type="AlphaFoldDB" id="A0AA35TMH7"/>
<name>A0AA35TMH7_GEOBA</name>
<dbReference type="Pfam" id="PF14807">
    <property type="entry name" value="AP4E_app_platf"/>
    <property type="match status" value="1"/>
</dbReference>
<dbReference type="SMART" id="SM01356">
    <property type="entry name" value="AP4E_app_platf"/>
    <property type="match status" value="1"/>
</dbReference>
<feature type="region of interest" description="Disordered" evidence="1">
    <location>
        <begin position="1"/>
        <end position="55"/>
    </location>
</feature>
<feature type="domain" description="AP-4 complex subunit epsilon-1 C-terminal" evidence="2">
    <location>
        <begin position="262"/>
        <end position="365"/>
    </location>
</feature>
<evidence type="ECO:0000313" key="3">
    <source>
        <dbReference type="EMBL" id="CAI8050729.1"/>
    </source>
</evidence>
<protein>
    <submittedName>
        <fullName evidence="3">AP-4 complex subunit epsilon-1</fullName>
    </submittedName>
</protein>
<sequence>MNFDPLIPVSSGGSAGGGGGLLGGMEIRQHQNKSPTFQGEISTPPTIPPTNSTSADLLGLSFDDMVTVPTDKQQPQPQLEPTMAVMAPHISSDISLLEPTPSTTVPEVSEPKGSLALNLLETPLTSLKVPDEYSQLPPVAGWTNKDVCQDASLRLTVTKLVSPDQLVVVLFLTNQKQASLSDVTLSLKPSSNLTAKASSGVTDLSFKTSLTGFATGVHVVTLVPSSPAPRMSLQGQVAYSDAMATNKRLFFDASLLVSDFIRPLGLSTQEYGKKWPGLSNERTLNIQSSPNTKTVAQFMDTLRSRLSLHPIQIIGQEGIAAGTFLPKIPCLVHGKVTSANLDLRVRTPSSLLTDSLAKLAEQVFK</sequence>
<gene>
    <name evidence="3" type="ORF">GBAR_LOCUS27825</name>
</gene>
<dbReference type="Proteomes" id="UP001174909">
    <property type="component" value="Unassembled WGS sequence"/>
</dbReference>
<keyword evidence="4" id="KW-1185">Reference proteome</keyword>
<comment type="caution">
    <text evidence="3">The sequence shown here is derived from an EMBL/GenBank/DDBJ whole genome shotgun (WGS) entry which is preliminary data.</text>
</comment>
<evidence type="ECO:0000256" key="1">
    <source>
        <dbReference type="SAM" id="MobiDB-lite"/>
    </source>
</evidence>
<reference evidence="3" key="1">
    <citation type="submission" date="2023-03" db="EMBL/GenBank/DDBJ databases">
        <authorList>
            <person name="Steffen K."/>
            <person name="Cardenas P."/>
        </authorList>
    </citation>
    <scope>NUCLEOTIDE SEQUENCE</scope>
</reference>
<dbReference type="InterPro" id="IPR028269">
    <property type="entry name" value="AP4E1_C"/>
</dbReference>